<evidence type="ECO:0000313" key="2">
    <source>
        <dbReference type="EMBL" id="RXF74116.1"/>
    </source>
</evidence>
<keyword evidence="3" id="KW-1185">Reference proteome</keyword>
<dbReference type="Pfam" id="PF03450">
    <property type="entry name" value="CO_deh_flav_C"/>
    <property type="match status" value="1"/>
</dbReference>
<dbReference type="AlphaFoldDB" id="A0A4Q0MM14"/>
<protein>
    <recommendedName>
        <fullName evidence="1">CO dehydrogenase flavoprotein C-terminal domain-containing protein</fullName>
    </recommendedName>
</protein>
<dbReference type="InterPro" id="IPR005107">
    <property type="entry name" value="CO_DH_flav_C"/>
</dbReference>
<evidence type="ECO:0000259" key="1">
    <source>
        <dbReference type="Pfam" id="PF03450"/>
    </source>
</evidence>
<dbReference type="Gene3D" id="3.30.390.50">
    <property type="entry name" value="CO dehydrogenase flavoprotein, C-terminal domain"/>
    <property type="match status" value="1"/>
</dbReference>
<proteinExistence type="predicted"/>
<gene>
    <name evidence="2" type="ORF">EK403_07015</name>
</gene>
<dbReference type="RefSeq" id="WP_128776792.1">
    <property type="nucleotide sequence ID" value="NZ_RYFI01000005.1"/>
</dbReference>
<dbReference type="SUPFAM" id="SSF55447">
    <property type="entry name" value="CO dehydrogenase flavoprotein C-terminal domain-like"/>
    <property type="match status" value="1"/>
</dbReference>
<dbReference type="EMBL" id="RYFI01000005">
    <property type="protein sequence ID" value="RXF74116.1"/>
    <property type="molecule type" value="Genomic_DNA"/>
</dbReference>
<evidence type="ECO:0000313" key="3">
    <source>
        <dbReference type="Proteomes" id="UP000289708"/>
    </source>
</evidence>
<sequence length="72" mass="7752">MEIEDGVIRSARIAAGGVGTMPWRMRDCEAALAGKRADRQAFEDAARLAAQGHATGKRIRKLPIYIEGVLSA</sequence>
<organism evidence="2 3">
    <name type="scientific">Hansschlegelia zhihuaiae</name>
    <dbReference type="NCBI Taxonomy" id="405005"/>
    <lineage>
        <taxon>Bacteria</taxon>
        <taxon>Pseudomonadati</taxon>
        <taxon>Pseudomonadota</taxon>
        <taxon>Alphaproteobacteria</taxon>
        <taxon>Hyphomicrobiales</taxon>
        <taxon>Methylopilaceae</taxon>
        <taxon>Hansschlegelia</taxon>
    </lineage>
</organism>
<comment type="caution">
    <text evidence="2">The sequence shown here is derived from an EMBL/GenBank/DDBJ whole genome shotgun (WGS) entry which is preliminary data.</text>
</comment>
<dbReference type="InterPro" id="IPR036683">
    <property type="entry name" value="CO_DH_flav_C_dom_sf"/>
</dbReference>
<accession>A0A4Q0MM14</accession>
<dbReference type="Proteomes" id="UP000289708">
    <property type="component" value="Unassembled WGS sequence"/>
</dbReference>
<name>A0A4Q0MM14_9HYPH</name>
<reference evidence="2 3" key="1">
    <citation type="submission" date="2018-12" db="EMBL/GenBank/DDBJ databases">
        <title>bacterium Hansschlegelia zhihuaiae S113.</title>
        <authorList>
            <person name="He J."/>
        </authorList>
    </citation>
    <scope>NUCLEOTIDE SEQUENCE [LARGE SCALE GENOMIC DNA]</scope>
    <source>
        <strain evidence="2 3">S 113</strain>
    </source>
</reference>
<feature type="domain" description="CO dehydrogenase flavoprotein C-terminal" evidence="1">
    <location>
        <begin position="2"/>
        <end position="52"/>
    </location>
</feature>